<feature type="non-terminal residue" evidence="1">
    <location>
        <position position="1"/>
    </location>
</feature>
<sequence>KKKFCGKSELHPSYKLLKPYSYIHESYLEQFPLFSIEALETKLPRCLLCNASYIYRLLCFTSGFTCLQLTL</sequence>
<evidence type="ECO:0000313" key="1">
    <source>
        <dbReference type="EMBL" id="JAC63205.1"/>
    </source>
</evidence>
<gene>
    <name evidence="1" type="ORF">TSPGSL018_21212</name>
</gene>
<name>A0A061QXN7_9CHLO</name>
<dbReference type="AlphaFoldDB" id="A0A061QXN7"/>
<reference evidence="1" key="1">
    <citation type="submission" date="2014-05" db="EMBL/GenBank/DDBJ databases">
        <title>The transcriptome of the halophilic microalga Tetraselmis sp. GSL018 isolated from the Great Salt Lake, Utah.</title>
        <authorList>
            <person name="Jinkerson R.E."/>
            <person name="D'Adamo S."/>
            <person name="Posewitz M.C."/>
        </authorList>
    </citation>
    <scope>NUCLEOTIDE SEQUENCE</scope>
    <source>
        <strain evidence="1">GSL018</strain>
    </source>
</reference>
<organism evidence="1">
    <name type="scientific">Tetraselmis sp. GSL018</name>
    <dbReference type="NCBI Taxonomy" id="582737"/>
    <lineage>
        <taxon>Eukaryota</taxon>
        <taxon>Viridiplantae</taxon>
        <taxon>Chlorophyta</taxon>
        <taxon>core chlorophytes</taxon>
        <taxon>Chlorodendrophyceae</taxon>
        <taxon>Chlorodendrales</taxon>
        <taxon>Chlorodendraceae</taxon>
        <taxon>Tetraselmis</taxon>
    </lineage>
</organism>
<accession>A0A061QXN7</accession>
<proteinExistence type="predicted"/>
<protein>
    <submittedName>
        <fullName evidence="1">Uncharacterized protein</fullName>
    </submittedName>
</protein>
<dbReference type="EMBL" id="GBEZ01023701">
    <property type="protein sequence ID" value="JAC63205.1"/>
    <property type="molecule type" value="Transcribed_RNA"/>
</dbReference>